<dbReference type="RefSeq" id="WP_145945761.1">
    <property type="nucleotide sequence ID" value="NZ_JBBMEP010000008.1"/>
</dbReference>
<proteinExistence type="predicted"/>
<dbReference type="Proteomes" id="UP001496146">
    <property type="component" value="Unassembled WGS sequence"/>
</dbReference>
<name>A0ABV1BLZ9_9FIRM</name>
<reference evidence="1 2" key="1">
    <citation type="submission" date="2024-03" db="EMBL/GenBank/DDBJ databases">
        <title>Human intestinal bacterial collection.</title>
        <authorList>
            <person name="Pauvert C."/>
            <person name="Hitch T.C.A."/>
            <person name="Clavel T."/>
        </authorList>
    </citation>
    <scope>NUCLEOTIDE SEQUENCE [LARGE SCALE GENOMIC DNA]</scope>
    <source>
        <strain evidence="1 2">CLA-JM-H7-B</strain>
    </source>
</reference>
<keyword evidence="2" id="KW-1185">Reference proteome</keyword>
<organism evidence="1 2">
    <name type="scientific">Faecalibacterium faecis</name>
    <dbReference type="NCBI Taxonomy" id="3133157"/>
    <lineage>
        <taxon>Bacteria</taxon>
        <taxon>Bacillati</taxon>
        <taxon>Bacillota</taxon>
        <taxon>Clostridia</taxon>
        <taxon>Eubacteriales</taxon>
        <taxon>Oscillospiraceae</taxon>
        <taxon>Faecalibacterium</taxon>
    </lineage>
</organism>
<protein>
    <submittedName>
        <fullName evidence="1">Uncharacterized protein</fullName>
    </submittedName>
</protein>
<comment type="caution">
    <text evidence="1">The sequence shown here is derived from an EMBL/GenBank/DDBJ whole genome shotgun (WGS) entry which is preliminary data.</text>
</comment>
<sequence length="139" mass="15257">MNLRFAHVQKSLSSAPVQSCCPQRALFQVYISYSMQKGQASSCKMYTRGEIFIEICRFLVKLQAFCRILTKPEASAIFFTDSGTKPGVRTEARVLHPDGAFYPPLRLRSGAAQSPQGAFAFCHLIFAAIDTTKGSAVGL</sequence>
<evidence type="ECO:0000313" key="1">
    <source>
        <dbReference type="EMBL" id="MEQ2376801.1"/>
    </source>
</evidence>
<evidence type="ECO:0000313" key="2">
    <source>
        <dbReference type="Proteomes" id="UP001496146"/>
    </source>
</evidence>
<gene>
    <name evidence="1" type="ORF">WMO17_05390</name>
</gene>
<accession>A0ABV1BLZ9</accession>
<dbReference type="EMBL" id="JBBMEP010000008">
    <property type="protein sequence ID" value="MEQ2376801.1"/>
    <property type="molecule type" value="Genomic_DNA"/>
</dbReference>